<evidence type="ECO:0008006" key="3">
    <source>
        <dbReference type="Google" id="ProtNLM"/>
    </source>
</evidence>
<protein>
    <recommendedName>
        <fullName evidence="3">HTH cro/C1-type domain-containing protein</fullName>
    </recommendedName>
</protein>
<dbReference type="InterPro" id="IPR010982">
    <property type="entry name" value="Lambda_DNA-bd_dom_sf"/>
</dbReference>
<dbReference type="RefSeq" id="WP_415866367.1">
    <property type="nucleotide sequence ID" value="NZ_CP134537.1"/>
</dbReference>
<sequence>MTIDHQRMYRDIVVKLAKIDKSQDALSKELEISRSTIWRLSKSKEISTNNFFKIIEWIDQGFERYLIGYVNPSNKSKYL</sequence>
<dbReference type="SUPFAM" id="SSF47413">
    <property type="entry name" value="lambda repressor-like DNA-binding domains"/>
    <property type="match status" value="1"/>
</dbReference>
<dbReference type="EMBL" id="CP134537">
    <property type="protein sequence ID" value="WNH10018.1"/>
    <property type="molecule type" value="Genomic_DNA"/>
</dbReference>
<dbReference type="Proteomes" id="UP001302806">
    <property type="component" value="Chromosome"/>
</dbReference>
<gene>
    <name evidence="1" type="ORF">RHP51_04795</name>
</gene>
<evidence type="ECO:0000313" key="1">
    <source>
        <dbReference type="EMBL" id="WNH10018.1"/>
    </source>
</evidence>
<evidence type="ECO:0000313" key="2">
    <source>
        <dbReference type="Proteomes" id="UP001302806"/>
    </source>
</evidence>
<proteinExistence type="predicted"/>
<reference evidence="1 2" key="1">
    <citation type="submission" date="2023-09" db="EMBL/GenBank/DDBJ databases">
        <title>Thalassobella suaedae gen. nov., sp. nov., a marine bacterium of the family Flavobacteriaceae isolated from a halophyte Suaeda japonica.</title>
        <authorList>
            <person name="Lee S.Y."/>
            <person name="Hwang C.Y."/>
        </authorList>
    </citation>
    <scope>NUCLEOTIDE SEQUENCE [LARGE SCALE GENOMIC DNA]</scope>
    <source>
        <strain evidence="1 2">HL-DH14</strain>
    </source>
</reference>
<accession>A0ABY9XVN2</accession>
<name>A0ABY9XVN2_9FLAO</name>
<organism evidence="1 2">
    <name type="scientific">Thalassobellus suaedae</name>
    <dbReference type="NCBI Taxonomy" id="3074124"/>
    <lineage>
        <taxon>Bacteria</taxon>
        <taxon>Pseudomonadati</taxon>
        <taxon>Bacteroidota</taxon>
        <taxon>Flavobacteriia</taxon>
        <taxon>Flavobacteriales</taxon>
        <taxon>Flavobacteriaceae</taxon>
        <taxon>Thalassobellus</taxon>
    </lineage>
</organism>